<protein>
    <submittedName>
        <fullName evidence="1">Uncharacterized protein</fullName>
    </submittedName>
</protein>
<sequence length="227" mass="24839">MKSRPPPLPLHDYKAILRPLGRLHLDEWTRPALTRDIGVATGLPPVKLDGLVFCLCPEQNLALVSTPHEHTALTLCSVQHFRLGEHTYLVSISIGVPDNSCKGIIHGVDPGKSPSELMDHLVAPGHTVLHARMMGETSTPVITFEGLQVPHYKLYHGAEYRCYGQVCTVCLQLGHRSDHYPTPNRVTCKICGVQGTSGHSCTPKYRSFGGDHPTTDTGLLCQRPASL</sequence>
<dbReference type="Proteomes" id="UP000821845">
    <property type="component" value="Chromosome 5"/>
</dbReference>
<reference evidence="1" key="1">
    <citation type="submission" date="2020-05" db="EMBL/GenBank/DDBJ databases">
        <title>Large-scale comparative analyses of tick genomes elucidate their genetic diversity and vector capacities.</title>
        <authorList>
            <person name="Jia N."/>
            <person name="Wang J."/>
            <person name="Shi W."/>
            <person name="Du L."/>
            <person name="Sun Y."/>
            <person name="Zhan W."/>
            <person name="Jiang J."/>
            <person name="Wang Q."/>
            <person name="Zhang B."/>
            <person name="Ji P."/>
            <person name="Sakyi L.B."/>
            <person name="Cui X."/>
            <person name="Yuan T."/>
            <person name="Jiang B."/>
            <person name="Yang W."/>
            <person name="Lam T.T.-Y."/>
            <person name="Chang Q."/>
            <person name="Ding S."/>
            <person name="Wang X."/>
            <person name="Zhu J."/>
            <person name="Ruan X."/>
            <person name="Zhao L."/>
            <person name="Wei J."/>
            <person name="Que T."/>
            <person name="Du C."/>
            <person name="Cheng J."/>
            <person name="Dai P."/>
            <person name="Han X."/>
            <person name="Huang E."/>
            <person name="Gao Y."/>
            <person name="Liu J."/>
            <person name="Shao H."/>
            <person name="Ye R."/>
            <person name="Li L."/>
            <person name="Wei W."/>
            <person name="Wang X."/>
            <person name="Wang C."/>
            <person name="Yang T."/>
            <person name="Huo Q."/>
            <person name="Li W."/>
            <person name="Guo W."/>
            <person name="Chen H."/>
            <person name="Zhou L."/>
            <person name="Ni X."/>
            <person name="Tian J."/>
            <person name="Zhou Y."/>
            <person name="Sheng Y."/>
            <person name="Liu T."/>
            <person name="Pan Y."/>
            <person name="Xia L."/>
            <person name="Li J."/>
            <person name="Zhao F."/>
            <person name="Cao W."/>
        </authorList>
    </citation>
    <scope>NUCLEOTIDE SEQUENCE</scope>
    <source>
        <strain evidence="1">Hyas-2018</strain>
    </source>
</reference>
<dbReference type="EMBL" id="CM023485">
    <property type="protein sequence ID" value="KAH6929557.1"/>
    <property type="molecule type" value="Genomic_DNA"/>
</dbReference>
<organism evidence="1 2">
    <name type="scientific">Hyalomma asiaticum</name>
    <name type="common">Tick</name>
    <dbReference type="NCBI Taxonomy" id="266040"/>
    <lineage>
        <taxon>Eukaryota</taxon>
        <taxon>Metazoa</taxon>
        <taxon>Ecdysozoa</taxon>
        <taxon>Arthropoda</taxon>
        <taxon>Chelicerata</taxon>
        <taxon>Arachnida</taxon>
        <taxon>Acari</taxon>
        <taxon>Parasitiformes</taxon>
        <taxon>Ixodida</taxon>
        <taxon>Ixodoidea</taxon>
        <taxon>Ixodidae</taxon>
        <taxon>Hyalomminae</taxon>
        <taxon>Hyalomma</taxon>
    </lineage>
</organism>
<proteinExistence type="predicted"/>
<gene>
    <name evidence="1" type="ORF">HPB50_002765</name>
</gene>
<name>A0ACB7S8S5_HYAAI</name>
<keyword evidence="2" id="KW-1185">Reference proteome</keyword>
<comment type="caution">
    <text evidence="1">The sequence shown here is derived from an EMBL/GenBank/DDBJ whole genome shotgun (WGS) entry which is preliminary data.</text>
</comment>
<accession>A0ACB7S8S5</accession>
<evidence type="ECO:0000313" key="1">
    <source>
        <dbReference type="EMBL" id="KAH6929557.1"/>
    </source>
</evidence>
<evidence type="ECO:0000313" key="2">
    <source>
        <dbReference type="Proteomes" id="UP000821845"/>
    </source>
</evidence>